<evidence type="ECO:0000256" key="1">
    <source>
        <dbReference type="ARBA" id="ARBA00022527"/>
    </source>
</evidence>
<dbReference type="NCBIfam" id="NF003742">
    <property type="entry name" value="PRK05339.1"/>
    <property type="match status" value="1"/>
</dbReference>
<keyword evidence="3" id="KW-0547">Nucleotide-binding</keyword>
<keyword evidence="4" id="KW-0418">Kinase</keyword>
<reference evidence="5 6" key="1">
    <citation type="submission" date="2020-08" db="EMBL/GenBank/DDBJ databases">
        <title>Bridging the membrane lipid divide: bacteria of the FCB group superphylum have the potential to synthesize archaeal ether lipids.</title>
        <authorList>
            <person name="Villanueva L."/>
            <person name="Von Meijenfeldt F.A.B."/>
            <person name="Westbye A.B."/>
            <person name="Yadav S."/>
            <person name="Hopmans E.C."/>
            <person name="Dutilh B.E."/>
            <person name="Sinninghe Damste J.S."/>
        </authorList>
    </citation>
    <scope>NUCLEOTIDE SEQUENCE [LARGE SCALE GENOMIC DNA]</scope>
    <source>
        <strain evidence="5">NIOZ-UU47</strain>
    </source>
</reference>
<dbReference type="Proteomes" id="UP000614424">
    <property type="component" value="Unassembled WGS sequence"/>
</dbReference>
<name>A0A8J6NEU4_9BACT</name>
<dbReference type="AlphaFoldDB" id="A0A8J6NEU4"/>
<dbReference type="PANTHER" id="PTHR31756">
    <property type="entry name" value="PYRUVATE, PHOSPHATE DIKINASE REGULATORY PROTEIN 1, CHLOROPLASTIC"/>
    <property type="match status" value="1"/>
</dbReference>
<evidence type="ECO:0000313" key="6">
    <source>
        <dbReference type="Proteomes" id="UP000614424"/>
    </source>
</evidence>
<evidence type="ECO:0000256" key="2">
    <source>
        <dbReference type="ARBA" id="ARBA00022679"/>
    </source>
</evidence>
<keyword evidence="2" id="KW-0808">Transferase</keyword>
<keyword evidence="1" id="KW-0723">Serine/threonine-protein kinase</keyword>
<sequence length="273" mass="30921">MWSVKDVYYISGSTGILAANYGQALICQFPGITFNEKTFPFINSVAQAKETMQKILEYAGGRRPLVFTSLVDPQIRDIFDSTEVEFIDIFEHRLTYLENILECKALRIAGSSRQTDAVVLKERVEAIHFCLEHDDGLKTHQYNQADVIILGVSRSGKTPVSVYLATQTGLKAANFPLTSEYLQTYILPNNILGNRMKMIGLTTSPQFLSNIREKRYPGSKYSSLATCREEIKQAEQIYQRYKIPWLLSTGQSIEEVATQIIQKLNLATIKRFA</sequence>
<gene>
    <name evidence="5" type="primary">ppsR</name>
    <name evidence="5" type="ORF">H8E41_12585</name>
</gene>
<dbReference type="PANTHER" id="PTHR31756:SF3">
    <property type="entry name" value="PYRUVATE, PHOSPHATE DIKINASE REGULATORY PROTEIN 1, CHLOROPLASTIC"/>
    <property type="match status" value="1"/>
</dbReference>
<dbReference type="Pfam" id="PF03618">
    <property type="entry name" value="Kinase-PPPase"/>
    <property type="match status" value="1"/>
</dbReference>
<dbReference type="GO" id="GO:0005524">
    <property type="term" value="F:ATP binding"/>
    <property type="evidence" value="ECO:0007669"/>
    <property type="project" value="InterPro"/>
</dbReference>
<evidence type="ECO:0000256" key="4">
    <source>
        <dbReference type="ARBA" id="ARBA00022777"/>
    </source>
</evidence>
<dbReference type="GO" id="GO:0004674">
    <property type="term" value="F:protein serine/threonine kinase activity"/>
    <property type="evidence" value="ECO:0007669"/>
    <property type="project" value="UniProtKB-KW"/>
</dbReference>
<comment type="caution">
    <text evidence="5">The sequence shown here is derived from an EMBL/GenBank/DDBJ whole genome shotgun (WGS) entry which is preliminary data.</text>
</comment>
<keyword evidence="5" id="KW-0670">Pyruvate</keyword>
<protein>
    <submittedName>
        <fullName evidence="5">Pyruvate, phosphate dikinase/phosphoenolpyruvate synthase regulator</fullName>
    </submittedName>
</protein>
<evidence type="ECO:0000256" key="3">
    <source>
        <dbReference type="ARBA" id="ARBA00022741"/>
    </source>
</evidence>
<dbReference type="InterPro" id="IPR005177">
    <property type="entry name" value="Kinase-pyrophosphorylase"/>
</dbReference>
<dbReference type="EMBL" id="JACNJZ010000184">
    <property type="protein sequence ID" value="MBC8318734.1"/>
    <property type="molecule type" value="Genomic_DNA"/>
</dbReference>
<evidence type="ECO:0000313" key="5">
    <source>
        <dbReference type="EMBL" id="MBC8318734.1"/>
    </source>
</evidence>
<accession>A0A8J6NEU4</accession>
<organism evidence="5 6">
    <name type="scientific">Candidatus Desulfobia pelagia</name>
    <dbReference type="NCBI Taxonomy" id="2841692"/>
    <lineage>
        <taxon>Bacteria</taxon>
        <taxon>Pseudomonadati</taxon>
        <taxon>Thermodesulfobacteriota</taxon>
        <taxon>Desulfobulbia</taxon>
        <taxon>Desulfobulbales</taxon>
        <taxon>Desulfobulbaceae</taxon>
        <taxon>Candidatus Desulfobia</taxon>
    </lineage>
</organism>
<proteinExistence type="predicted"/>